<evidence type="ECO:0000313" key="4">
    <source>
        <dbReference type="EMBL" id="NKW43743.1"/>
    </source>
</evidence>
<proteinExistence type="predicted"/>
<name>A0A9Q4ZHJ7_RHOHA</name>
<keyword evidence="3" id="KW-0378">Hydrolase</keyword>
<dbReference type="GO" id="GO:0016020">
    <property type="term" value="C:membrane"/>
    <property type="evidence" value="ECO:0007669"/>
    <property type="project" value="TreeGrafter"/>
</dbReference>
<dbReference type="Gene3D" id="3.40.50.1820">
    <property type="entry name" value="alpha/beta hydrolase"/>
    <property type="match status" value="1"/>
</dbReference>
<dbReference type="PANTHER" id="PTHR43798">
    <property type="entry name" value="MONOACYLGLYCEROL LIPASE"/>
    <property type="match status" value="1"/>
</dbReference>
<dbReference type="SUPFAM" id="SSF53474">
    <property type="entry name" value="alpha/beta-Hydrolases"/>
    <property type="match status" value="1"/>
</dbReference>
<dbReference type="Proteomes" id="UP000603463">
    <property type="component" value="Unassembled WGS sequence"/>
</dbReference>
<dbReference type="Pfam" id="PF00561">
    <property type="entry name" value="Abhydrolase_1"/>
    <property type="match status" value="1"/>
</dbReference>
<evidence type="ECO:0000313" key="5">
    <source>
        <dbReference type="Proteomes" id="UP000603463"/>
    </source>
</evidence>
<dbReference type="InterPro" id="IPR000073">
    <property type="entry name" value="AB_hydrolase_1"/>
</dbReference>
<dbReference type="PRINTS" id="PR00111">
    <property type="entry name" value="ABHYDROLASE"/>
</dbReference>
<evidence type="ECO:0000313" key="3">
    <source>
        <dbReference type="EMBL" id="NKT76708.1"/>
    </source>
</evidence>
<dbReference type="EMBL" id="WVDC01000013">
    <property type="protein sequence ID" value="NKW43743.1"/>
    <property type="molecule type" value="Genomic_DNA"/>
</dbReference>
<reference evidence="2" key="1">
    <citation type="submission" date="2019-11" db="EMBL/GenBank/DDBJ databases">
        <title>Spread of Macrolides and rifampicin resistant Rhodococcus equi in clinical isolates in the USA.</title>
        <authorList>
            <person name="Alvarez-Narvaez S."/>
            <person name="Huber L."/>
            <person name="Cohen N.D."/>
            <person name="Slovis N."/>
            <person name="Greiter M."/>
            <person name="Giguere S."/>
            <person name="Hart K."/>
        </authorList>
    </citation>
    <scope>NUCLEOTIDE SEQUENCE</scope>
    <source>
        <strain evidence="2">Lh_17</strain>
    </source>
</reference>
<reference evidence="3" key="2">
    <citation type="journal article" date="2020" name="Environ. Microbiol.">
        <title>The novel and transferable erm(51) gene confers Macrolides, Lincosamides, and Streptogramins B (MLSB) resistance to clonal Rhodococcus equi in the environment.</title>
        <authorList>
            <person name="Huber L."/>
            <person name="Giguere S."/>
            <person name="Slovis N.M."/>
            <person name="Alvarez-Narvaez S."/>
            <person name="Hart K.A."/>
            <person name="Greiter M."/>
            <person name="Morris E.R.A."/>
            <person name="Cohen N.D."/>
        </authorList>
    </citation>
    <scope>NUCLEOTIDE SEQUENCE</scope>
    <source>
        <strain evidence="3">Lh_116_1</strain>
        <strain evidence="4">Lh_16_1</strain>
    </source>
</reference>
<organism evidence="3 5">
    <name type="scientific">Rhodococcus hoagii</name>
    <name type="common">Corynebacterium equii</name>
    <dbReference type="NCBI Taxonomy" id="43767"/>
    <lineage>
        <taxon>Bacteria</taxon>
        <taxon>Bacillati</taxon>
        <taxon>Actinomycetota</taxon>
        <taxon>Actinomycetes</taxon>
        <taxon>Mycobacteriales</taxon>
        <taxon>Nocardiaceae</taxon>
        <taxon>Prescottella</taxon>
    </lineage>
</organism>
<sequence length="290" mass="30917">MRRGTTEDFAVTAAGLGFLQRYDRVLAKWPAGTVGVDVPTRHGITRVNACGPTDAAPVVLLSGGEATSTSWFVGASQLADEHRVYAIDFLGDPGRSVVGERLRSVEDLMSWLSDVLGALGLESVAVVGHSYGAMVALAFAARHPGRVDRLVLLDPNSCFAGFRPDYLLRAVPLLLRPTAARQRALIGWETAGSEIDRDWLDLVAYGAEHFPSTRPVVPGLPRPGDLERVVCPTTVLLAGRSRIHDIGKVEAGVRKRLPHAGIETVAGLSHYTLPMAGAESTVALSDALRG</sequence>
<protein>
    <submittedName>
        <fullName evidence="3">Alpha/beta fold hydrolase</fullName>
    </submittedName>
</protein>
<dbReference type="EMBL" id="WVBC01000001">
    <property type="protein sequence ID" value="NKT76708.1"/>
    <property type="molecule type" value="Genomic_DNA"/>
</dbReference>
<dbReference type="InterPro" id="IPR029058">
    <property type="entry name" value="AB_hydrolase_fold"/>
</dbReference>
<comment type="caution">
    <text evidence="3">The sequence shown here is derived from an EMBL/GenBank/DDBJ whole genome shotgun (WGS) entry which is preliminary data.</text>
</comment>
<dbReference type="Proteomes" id="UP000808906">
    <property type="component" value="Unassembled WGS sequence"/>
</dbReference>
<accession>A0A9Q4ZHJ7</accession>
<dbReference type="PANTHER" id="PTHR43798:SF33">
    <property type="entry name" value="HYDROLASE, PUTATIVE (AFU_ORTHOLOGUE AFUA_2G14860)-RELATED"/>
    <property type="match status" value="1"/>
</dbReference>
<dbReference type="RefSeq" id="WP_084961773.1">
    <property type="nucleotide sequence ID" value="NZ_CP095477.1"/>
</dbReference>
<feature type="domain" description="AB hydrolase-1" evidence="1">
    <location>
        <begin position="57"/>
        <end position="164"/>
    </location>
</feature>
<dbReference type="GO" id="GO:0016787">
    <property type="term" value="F:hydrolase activity"/>
    <property type="evidence" value="ECO:0007669"/>
    <property type="project" value="UniProtKB-KW"/>
</dbReference>
<evidence type="ECO:0000313" key="2">
    <source>
        <dbReference type="EMBL" id="MBM4564548.1"/>
    </source>
</evidence>
<dbReference type="AlphaFoldDB" id="A0A9Q4ZHJ7"/>
<dbReference type="Proteomes" id="UP000608063">
    <property type="component" value="Unassembled WGS sequence"/>
</dbReference>
<dbReference type="InterPro" id="IPR050266">
    <property type="entry name" value="AB_hydrolase_sf"/>
</dbReference>
<gene>
    <name evidence="2" type="ORF">GS441_03530</name>
    <name evidence="3" type="ORF">GS882_00460</name>
    <name evidence="4" type="ORF">GS947_19740</name>
</gene>
<dbReference type="EMBL" id="WUXR01000001">
    <property type="protein sequence ID" value="MBM4564548.1"/>
    <property type="molecule type" value="Genomic_DNA"/>
</dbReference>
<evidence type="ECO:0000259" key="1">
    <source>
        <dbReference type="Pfam" id="PF00561"/>
    </source>
</evidence>